<evidence type="ECO:0000313" key="2">
    <source>
        <dbReference type="EMBL" id="JAH45309.1"/>
    </source>
</evidence>
<dbReference type="EMBL" id="GBXM01063268">
    <property type="protein sequence ID" value="JAH45309.1"/>
    <property type="molecule type" value="Transcribed_RNA"/>
</dbReference>
<proteinExistence type="predicted"/>
<sequence>MQGSGIAQQRWSITFSVIGLLLPVYSTLSLLLSFTCVCS</sequence>
<keyword evidence="1" id="KW-0812">Transmembrane</keyword>
<feature type="transmembrane region" description="Helical" evidence="1">
    <location>
        <begin position="12"/>
        <end position="34"/>
    </location>
</feature>
<organism evidence="2">
    <name type="scientific">Anguilla anguilla</name>
    <name type="common">European freshwater eel</name>
    <name type="synonym">Muraena anguilla</name>
    <dbReference type="NCBI Taxonomy" id="7936"/>
    <lineage>
        <taxon>Eukaryota</taxon>
        <taxon>Metazoa</taxon>
        <taxon>Chordata</taxon>
        <taxon>Craniata</taxon>
        <taxon>Vertebrata</taxon>
        <taxon>Euteleostomi</taxon>
        <taxon>Actinopterygii</taxon>
        <taxon>Neopterygii</taxon>
        <taxon>Teleostei</taxon>
        <taxon>Anguilliformes</taxon>
        <taxon>Anguillidae</taxon>
        <taxon>Anguilla</taxon>
    </lineage>
</organism>
<accession>A0A0E9SVD7</accession>
<reference evidence="2" key="2">
    <citation type="journal article" date="2015" name="Fish Shellfish Immunol.">
        <title>Early steps in the European eel (Anguilla anguilla)-Vibrio vulnificus interaction in the gills: Role of the RtxA13 toxin.</title>
        <authorList>
            <person name="Callol A."/>
            <person name="Pajuelo D."/>
            <person name="Ebbesson L."/>
            <person name="Teles M."/>
            <person name="MacKenzie S."/>
            <person name="Amaro C."/>
        </authorList>
    </citation>
    <scope>NUCLEOTIDE SEQUENCE</scope>
</reference>
<keyword evidence="1" id="KW-1133">Transmembrane helix</keyword>
<evidence type="ECO:0000256" key="1">
    <source>
        <dbReference type="SAM" id="Phobius"/>
    </source>
</evidence>
<protein>
    <submittedName>
        <fullName evidence="2">Uncharacterized protein</fullName>
    </submittedName>
</protein>
<reference evidence="2" key="1">
    <citation type="submission" date="2014-11" db="EMBL/GenBank/DDBJ databases">
        <authorList>
            <person name="Amaro Gonzalez C."/>
        </authorList>
    </citation>
    <scope>NUCLEOTIDE SEQUENCE</scope>
</reference>
<keyword evidence="1" id="KW-0472">Membrane</keyword>
<name>A0A0E9SVD7_ANGAN</name>
<dbReference type="AlphaFoldDB" id="A0A0E9SVD7"/>